<keyword evidence="5" id="KW-1185">Reference proteome</keyword>
<dbReference type="Pfam" id="PF07833">
    <property type="entry name" value="Cu_amine_oxidN1"/>
    <property type="match status" value="1"/>
</dbReference>
<evidence type="ECO:0000313" key="5">
    <source>
        <dbReference type="Proteomes" id="UP000435177"/>
    </source>
</evidence>
<reference evidence="4" key="1">
    <citation type="submission" date="2017-07" db="EMBL/GenBank/DDBJ databases">
        <title>Isolation and whole genome analysis of endospore-forming bacteria from heroin.</title>
        <authorList>
            <person name="Kalinowski J."/>
            <person name="Ahrens B."/>
            <person name="Al-Dilaimi A."/>
            <person name="Winkler A."/>
            <person name="Wibberg D."/>
            <person name="Schleenbecker U."/>
            <person name="Ruckert C."/>
            <person name="Wolfel R."/>
            <person name="Grass G."/>
        </authorList>
    </citation>
    <scope>NUCLEOTIDE SEQUENCE [LARGE SCALE GENOMIC DNA]</scope>
    <source>
        <strain evidence="4">7537-G1</strain>
    </source>
</reference>
<dbReference type="OrthoDB" id="2005648at2"/>
<evidence type="ECO:0000313" key="3">
    <source>
        <dbReference type="EMBL" id="MUG65992.1"/>
    </source>
</evidence>
<dbReference type="Proteomes" id="UP000435177">
    <property type="component" value="Unassembled WGS sequence"/>
</dbReference>
<proteinExistence type="predicted"/>
<reference evidence="3 5" key="2">
    <citation type="submission" date="2019-11" db="EMBL/GenBank/DDBJ databases">
        <title>Draft genome sequences of five Paenibacillus species of dairy origin.</title>
        <authorList>
            <person name="Olajide A.M."/>
            <person name="Chen S."/>
            <person name="Lapointe G."/>
        </authorList>
    </citation>
    <scope>NUCLEOTIDE SEQUENCE [LARGE SCALE GENOMIC DNA]</scope>
    <source>
        <strain evidence="3 5">3CS1</strain>
    </source>
</reference>
<name>A0A268EX03_9BACL</name>
<dbReference type="Proteomes" id="UP000215596">
    <property type="component" value="Unassembled WGS sequence"/>
</dbReference>
<feature type="chain" id="PRO_5032883520" evidence="1">
    <location>
        <begin position="24"/>
        <end position="303"/>
    </location>
</feature>
<evidence type="ECO:0000259" key="2">
    <source>
        <dbReference type="Pfam" id="PF07833"/>
    </source>
</evidence>
<evidence type="ECO:0000313" key="4">
    <source>
        <dbReference type="EMBL" id="PAD77661.1"/>
    </source>
</evidence>
<sequence>MASTAALTTLFLLPVSGGPAVSAAPAAAAPTAIINSVPAAGEVLIRNGTTYVTLTDLKPMGNYKISYDNKKKQAVVQGDGRTIELTVGSTAITVDGQTLDESAAPLIHKGKVMVPLRAVAEAFGSHIVWNNAQKTAFIIKADPLVIADLLSSDLSTARNAAVHLPYASQLKLPELELTPMEMQGVDFYFPQGASDRFFIVDNDIVSYFEIRGGVKLLKWQGKLDYAAEAPENRNPFFLPAVKAEIGELPDVKNWTVAKFQFRYPVGETYYTLLDRTKEWAQGSVELDTSSPDYKGVIVDIPEE</sequence>
<evidence type="ECO:0000256" key="1">
    <source>
        <dbReference type="SAM" id="SignalP"/>
    </source>
</evidence>
<comment type="caution">
    <text evidence="4">The sequence shown here is derived from an EMBL/GenBank/DDBJ whole genome shotgun (WGS) entry which is preliminary data.</text>
</comment>
<accession>A0A268EX03</accession>
<dbReference type="AlphaFoldDB" id="A0A268EX03"/>
<dbReference type="Gene3D" id="3.30.457.10">
    <property type="entry name" value="Copper amine oxidase-like, N-terminal domain"/>
    <property type="match status" value="1"/>
</dbReference>
<organism evidence="4">
    <name type="scientific">Paenibacillus campinasensis</name>
    <dbReference type="NCBI Taxonomy" id="66347"/>
    <lineage>
        <taxon>Bacteria</taxon>
        <taxon>Bacillati</taxon>
        <taxon>Bacillota</taxon>
        <taxon>Bacilli</taxon>
        <taxon>Bacillales</taxon>
        <taxon>Paenibacillaceae</taxon>
        <taxon>Paenibacillus</taxon>
    </lineage>
</organism>
<gene>
    <name evidence="4" type="ORF">CHH67_09130</name>
    <name evidence="3" type="ORF">GNP94_08200</name>
</gene>
<keyword evidence="1" id="KW-0732">Signal</keyword>
<dbReference type="RefSeq" id="WP_095264906.1">
    <property type="nucleotide sequence ID" value="NZ_NPBY01000029.1"/>
</dbReference>
<protein>
    <submittedName>
        <fullName evidence="3 4">Copper amine oxidase</fullName>
    </submittedName>
</protein>
<feature type="signal peptide" evidence="1">
    <location>
        <begin position="1"/>
        <end position="23"/>
    </location>
</feature>
<dbReference type="InterPro" id="IPR012854">
    <property type="entry name" value="Cu_amine_oxidase-like_N"/>
</dbReference>
<dbReference type="SUPFAM" id="SSF55383">
    <property type="entry name" value="Copper amine oxidase, domain N"/>
    <property type="match status" value="1"/>
</dbReference>
<dbReference type="InterPro" id="IPR036582">
    <property type="entry name" value="Mao_N_sf"/>
</dbReference>
<feature type="domain" description="Copper amine oxidase-like N-terminal" evidence="2">
    <location>
        <begin position="43"/>
        <end position="138"/>
    </location>
</feature>
<dbReference type="EMBL" id="WOAA01000005">
    <property type="protein sequence ID" value="MUG65992.1"/>
    <property type="molecule type" value="Genomic_DNA"/>
</dbReference>
<dbReference type="EMBL" id="NPBY01000029">
    <property type="protein sequence ID" value="PAD77661.1"/>
    <property type="molecule type" value="Genomic_DNA"/>
</dbReference>